<evidence type="ECO:0008006" key="4">
    <source>
        <dbReference type="Google" id="ProtNLM"/>
    </source>
</evidence>
<evidence type="ECO:0000313" key="3">
    <source>
        <dbReference type="Proteomes" id="UP000603453"/>
    </source>
</evidence>
<organism evidence="2 3">
    <name type="scientific">Mucor saturninus</name>
    <dbReference type="NCBI Taxonomy" id="64648"/>
    <lineage>
        <taxon>Eukaryota</taxon>
        <taxon>Fungi</taxon>
        <taxon>Fungi incertae sedis</taxon>
        <taxon>Mucoromycota</taxon>
        <taxon>Mucoromycotina</taxon>
        <taxon>Mucoromycetes</taxon>
        <taxon>Mucorales</taxon>
        <taxon>Mucorineae</taxon>
        <taxon>Mucoraceae</taxon>
        <taxon>Mucor</taxon>
    </lineage>
</organism>
<dbReference type="Proteomes" id="UP000603453">
    <property type="component" value="Unassembled WGS sequence"/>
</dbReference>
<evidence type="ECO:0000313" key="2">
    <source>
        <dbReference type="EMBL" id="KAG2190665.1"/>
    </source>
</evidence>
<feature type="compositionally biased region" description="Polar residues" evidence="1">
    <location>
        <begin position="28"/>
        <end position="47"/>
    </location>
</feature>
<feature type="non-terminal residue" evidence="2">
    <location>
        <position position="459"/>
    </location>
</feature>
<dbReference type="EMBL" id="JAEPRD010000599">
    <property type="protein sequence ID" value="KAG2190665.1"/>
    <property type="molecule type" value="Genomic_DNA"/>
</dbReference>
<protein>
    <recommendedName>
        <fullName evidence="4">Retrotransposon gag domain-containing protein</fullName>
    </recommendedName>
</protein>
<comment type="caution">
    <text evidence="2">The sequence shown here is derived from an EMBL/GenBank/DDBJ whole genome shotgun (WGS) entry which is preliminary data.</text>
</comment>
<feature type="compositionally biased region" description="Low complexity" evidence="1">
    <location>
        <begin position="52"/>
        <end position="65"/>
    </location>
</feature>
<gene>
    <name evidence="2" type="ORF">INT47_012825</name>
</gene>
<dbReference type="AlphaFoldDB" id="A0A8H7QF64"/>
<name>A0A8H7QF64_9FUNG</name>
<keyword evidence="3" id="KW-1185">Reference proteome</keyword>
<reference evidence="2" key="1">
    <citation type="submission" date="2020-12" db="EMBL/GenBank/DDBJ databases">
        <title>Metabolic potential, ecology and presence of endohyphal bacteria is reflected in genomic diversity of Mucoromycotina.</title>
        <authorList>
            <person name="Muszewska A."/>
            <person name="Okrasinska A."/>
            <person name="Steczkiewicz K."/>
            <person name="Drgas O."/>
            <person name="Orlowska M."/>
            <person name="Perlinska-Lenart U."/>
            <person name="Aleksandrzak-Piekarczyk T."/>
            <person name="Szatraj K."/>
            <person name="Zielenkiewicz U."/>
            <person name="Pilsyk S."/>
            <person name="Malc E."/>
            <person name="Mieczkowski P."/>
            <person name="Kruszewska J.S."/>
            <person name="Biernat P."/>
            <person name="Pawlowska J."/>
        </authorList>
    </citation>
    <scope>NUCLEOTIDE SEQUENCE</scope>
    <source>
        <strain evidence="2">WA0000017839</strain>
    </source>
</reference>
<proteinExistence type="predicted"/>
<accession>A0A8H7QF64</accession>
<feature type="region of interest" description="Disordered" evidence="1">
    <location>
        <begin position="28"/>
        <end position="72"/>
    </location>
</feature>
<evidence type="ECO:0000256" key="1">
    <source>
        <dbReference type="SAM" id="MobiDB-lite"/>
    </source>
</evidence>
<sequence length="459" mass="50615">MTNPTGNALENLAGSFADLNTVPGSAGSVVNTFEGTSGTPTGDSVTPGNAPGTTTGSAGEASGTGNQVPVNNESEDVDMDRYASDSGATHLVLDKSLQGIMNTEKIAIPSGKTPSRGSESAIEIMKGRRKDLSDRIATLLAVEGNPDATELEVEHCTTLIDTLNRRIAILEEVTNESSTVEKGTQDSKWATMKDSFRINNSDLPKFQLVSTPGNFYPSSPRYENVKIYLREFEKVVKASTDQIDVVWKRLIELNLPHIYDEWVESELSKCITWAEAKKLFEKKFGNVRGREEAIRRVYNSFMTEHESIEEYTTHFLRDIHEAGRKKTDPGMAEKYRTSLHSSVQTNLLTVMEAREKALDTFTIDEIAEIARSVFRHNYLGSHDIPVRSTGESLKGKRKAPLVDSGFFCSKHGGPKATHNERDCHSVKKANHGTNNVFLGQKNAPFKATGNRETRLARPC</sequence>
<dbReference type="OrthoDB" id="2246324at2759"/>